<gene>
    <name evidence="5" type="ORF">LZD57_18425</name>
</gene>
<sequence>MMSEDGRAPVVARGPIVWLESLAGTLIVLLSVAYAGDLHRYMGLSIYDAQILAAGLTLALTTGFLAVARRSTGRVIRALALVAALVTFGVGTYLSLDYIQITMEAPYLPFWLVLLSGAILGALLLNIVPSVGYGILAVVLVFILYGLFGDLMPGAFRSRETLPSELLIYLATDANGMLGAALKVAVVIVVPYLLFGKLLSACGAANFFNDGALALMGRFRGGPAKVAVTASSLFGSISGNAVGNVVGTGVVTIPMMKRAGFQPAYAGAVEATASTGGQLVPPVMGAAAFIMADMIQVDYVDIMLAALPAAILYYVAIFINVDLKAGRRNLRAVPRDEIPSGWGALKAGWHFIIPFVVLFYALFALNMRPERAAVLATVVLLFASFVFGYKGERMKPRELLPLIADTGRSALDLIIVCAAAGVIIGVLNISGLAFNLTMNIVAASGNSVVVLAVITALISIVLGMGMPTVGVYILLATLVAPALVEVGVPVIAAHLFVFYFGLLSMITPPVALASFAAANIAGASSWATSIESMKLAWPAYIVPFLFIFSPALTFDGTWLQVVWTLATAILGIYMVTAAIVGFFRRDLNMGERAAIGVAGVLALMPAGLMPGFIWTDVVGVIGFGALCALIRPSASAEGSRHVAQGSERPVRAGHRSPLG</sequence>
<reference evidence="5" key="1">
    <citation type="submission" date="2022-01" db="EMBL/GenBank/DDBJ databases">
        <title>Jiella avicenniae sp. nov., a novel endophytic bacterium isolated from bark of Avicennia marina.</title>
        <authorList>
            <person name="Tuo L."/>
        </authorList>
    </citation>
    <scope>NUCLEOTIDE SEQUENCE</scope>
    <source>
        <strain evidence="5">CBK1P-4</strain>
    </source>
</reference>
<dbReference type="InterPro" id="IPR011853">
    <property type="entry name" value="TRAP_DctM-Dct_fused"/>
</dbReference>
<dbReference type="PANTHER" id="PTHR43849">
    <property type="entry name" value="BLL3936 PROTEIN"/>
    <property type="match status" value="1"/>
</dbReference>
<dbReference type="PANTHER" id="PTHR43849:SF2">
    <property type="entry name" value="BLL3936 PROTEIN"/>
    <property type="match status" value="1"/>
</dbReference>
<feature type="transmembrane region" description="Helical" evidence="3">
    <location>
        <begin position="135"/>
        <end position="156"/>
    </location>
</feature>
<feature type="transmembrane region" description="Helical" evidence="3">
    <location>
        <begin position="176"/>
        <end position="195"/>
    </location>
</feature>
<comment type="subcellular location">
    <subcellularLocation>
        <location evidence="1">Cell inner membrane</location>
        <topology evidence="1">Multi-pass membrane protein</topology>
    </subcellularLocation>
</comment>
<dbReference type="InterPro" id="IPR010656">
    <property type="entry name" value="DctM"/>
</dbReference>
<keyword evidence="3" id="KW-0812">Transmembrane</keyword>
<feature type="domain" description="TRAP C4-dicarboxylate transport system permease DctM subunit" evidence="4">
    <location>
        <begin position="124"/>
        <end position="552"/>
    </location>
</feature>
<keyword evidence="1" id="KW-1003">Cell membrane</keyword>
<keyword evidence="6" id="KW-1185">Reference proteome</keyword>
<feature type="transmembrane region" description="Helical" evidence="3">
    <location>
        <begin position="560"/>
        <end position="582"/>
    </location>
</feature>
<dbReference type="EMBL" id="JAJUWU010000019">
    <property type="protein sequence ID" value="MCE7029969.1"/>
    <property type="molecule type" value="Genomic_DNA"/>
</dbReference>
<accession>A0A9X1P536</accession>
<feature type="region of interest" description="Disordered" evidence="2">
    <location>
        <begin position="640"/>
        <end position="659"/>
    </location>
</feature>
<evidence type="ECO:0000313" key="6">
    <source>
        <dbReference type="Proteomes" id="UP001139035"/>
    </source>
</evidence>
<comment type="function">
    <text evidence="1">Part of the tripartite ATP-independent periplasmic (TRAP) transport system.</text>
</comment>
<feature type="transmembrane region" description="Helical" evidence="3">
    <location>
        <begin position="440"/>
        <end position="462"/>
    </location>
</feature>
<feature type="transmembrane region" description="Helical" evidence="3">
    <location>
        <begin position="498"/>
        <end position="523"/>
    </location>
</feature>
<feature type="transmembrane region" description="Helical" evidence="3">
    <location>
        <begin position="16"/>
        <end position="35"/>
    </location>
</feature>
<feature type="transmembrane region" description="Helical" evidence="3">
    <location>
        <begin position="108"/>
        <end position="128"/>
    </location>
</feature>
<feature type="transmembrane region" description="Helical" evidence="3">
    <location>
        <begin position="535"/>
        <end position="554"/>
    </location>
</feature>
<keyword evidence="3" id="KW-1133">Transmembrane helix</keyword>
<feature type="transmembrane region" description="Helical" evidence="3">
    <location>
        <begin position="589"/>
        <end position="606"/>
    </location>
</feature>
<evidence type="ECO:0000256" key="2">
    <source>
        <dbReference type="SAM" id="MobiDB-lite"/>
    </source>
</evidence>
<keyword evidence="3" id="KW-0472">Membrane</keyword>
<comment type="caution">
    <text evidence="5">The sequence shown here is derived from an EMBL/GenBank/DDBJ whole genome shotgun (WGS) entry which is preliminary data.</text>
</comment>
<dbReference type="GO" id="GO:0022857">
    <property type="term" value="F:transmembrane transporter activity"/>
    <property type="evidence" value="ECO:0007669"/>
    <property type="project" value="UniProtKB-UniRule"/>
</dbReference>
<dbReference type="RefSeq" id="WP_233720975.1">
    <property type="nucleotide sequence ID" value="NZ_JAJUWU010000019.1"/>
</dbReference>
<evidence type="ECO:0000259" key="4">
    <source>
        <dbReference type="Pfam" id="PF06808"/>
    </source>
</evidence>
<name>A0A9X1P536_9HYPH</name>
<keyword evidence="1" id="KW-0997">Cell inner membrane</keyword>
<evidence type="ECO:0000313" key="5">
    <source>
        <dbReference type="EMBL" id="MCE7029969.1"/>
    </source>
</evidence>
<feature type="transmembrane region" description="Helical" evidence="3">
    <location>
        <begin position="469"/>
        <end position="492"/>
    </location>
</feature>
<protein>
    <submittedName>
        <fullName evidence="5">TRAP transporter fused permease subunit</fullName>
    </submittedName>
</protein>
<organism evidence="5 6">
    <name type="scientific">Jiella avicenniae</name>
    <dbReference type="NCBI Taxonomy" id="2907202"/>
    <lineage>
        <taxon>Bacteria</taxon>
        <taxon>Pseudomonadati</taxon>
        <taxon>Pseudomonadota</taxon>
        <taxon>Alphaproteobacteria</taxon>
        <taxon>Hyphomicrobiales</taxon>
        <taxon>Aurantimonadaceae</taxon>
        <taxon>Jiella</taxon>
    </lineage>
</organism>
<dbReference type="Proteomes" id="UP001139035">
    <property type="component" value="Unassembled WGS sequence"/>
</dbReference>
<feature type="transmembrane region" description="Helical" evidence="3">
    <location>
        <begin position="410"/>
        <end position="434"/>
    </location>
</feature>
<feature type="transmembrane region" description="Helical" evidence="3">
    <location>
        <begin position="302"/>
        <end position="323"/>
    </location>
</feature>
<feature type="transmembrane region" description="Helical" evidence="3">
    <location>
        <begin position="371"/>
        <end position="389"/>
    </location>
</feature>
<evidence type="ECO:0000256" key="1">
    <source>
        <dbReference type="RuleBase" id="RU369079"/>
    </source>
</evidence>
<feature type="transmembrane region" description="Helical" evidence="3">
    <location>
        <begin position="47"/>
        <end position="68"/>
    </location>
</feature>
<keyword evidence="1" id="KW-0813">Transport</keyword>
<evidence type="ECO:0000256" key="3">
    <source>
        <dbReference type="SAM" id="Phobius"/>
    </source>
</evidence>
<dbReference type="AlphaFoldDB" id="A0A9X1P536"/>
<proteinExistence type="predicted"/>
<feature type="transmembrane region" description="Helical" evidence="3">
    <location>
        <begin position="344"/>
        <end position="365"/>
    </location>
</feature>
<feature type="transmembrane region" description="Helical" evidence="3">
    <location>
        <begin position="75"/>
        <end position="96"/>
    </location>
</feature>
<dbReference type="NCBIfam" id="TIGR02123">
    <property type="entry name" value="TRAP_fused"/>
    <property type="match status" value="1"/>
</dbReference>
<dbReference type="GO" id="GO:0005886">
    <property type="term" value="C:plasma membrane"/>
    <property type="evidence" value="ECO:0007669"/>
    <property type="project" value="UniProtKB-SubCell"/>
</dbReference>
<dbReference type="Pfam" id="PF06808">
    <property type="entry name" value="DctM"/>
    <property type="match status" value="1"/>
</dbReference>